<gene>
    <name evidence="1" type="ORF">Sspor_03190</name>
</gene>
<sequence>MAITVEFFVAPDDVTAAGMRPRYRDHGLPAVVFEGFFPDEAVLEWESLFTGEPIDRIAQGEPRMVVPTANDGFGVFEVGAGLRALLAGAGTLRLGGIAEGWAALDSRADDEVSREEAVDILEAVGALAREAVRAGRGLYCWYFAP</sequence>
<dbReference type="Proteomes" id="UP000608522">
    <property type="component" value="Unassembled WGS sequence"/>
</dbReference>
<proteinExistence type="predicted"/>
<dbReference type="RefSeq" id="WP_202197336.1">
    <property type="nucleotide sequence ID" value="NZ_BAAATO010000071.1"/>
</dbReference>
<protein>
    <recommendedName>
        <fullName evidence="3">DUF1877 family protein</fullName>
    </recommendedName>
</protein>
<dbReference type="EMBL" id="BNED01000003">
    <property type="protein sequence ID" value="GHI74758.1"/>
    <property type="molecule type" value="Genomic_DNA"/>
</dbReference>
<organism evidence="1 2">
    <name type="scientific">Streptomyces spororaveus</name>
    <dbReference type="NCBI Taxonomy" id="284039"/>
    <lineage>
        <taxon>Bacteria</taxon>
        <taxon>Bacillati</taxon>
        <taxon>Actinomycetota</taxon>
        <taxon>Actinomycetes</taxon>
        <taxon>Kitasatosporales</taxon>
        <taxon>Streptomycetaceae</taxon>
        <taxon>Streptomyces</taxon>
    </lineage>
</organism>
<name>A0ABQ3T303_9ACTN</name>
<evidence type="ECO:0008006" key="3">
    <source>
        <dbReference type="Google" id="ProtNLM"/>
    </source>
</evidence>
<reference evidence="2" key="1">
    <citation type="submission" date="2023-07" db="EMBL/GenBank/DDBJ databases">
        <title>Whole genome shotgun sequence of Streptomyces spororaveus NBRC 15456.</title>
        <authorList>
            <person name="Komaki H."/>
            <person name="Tamura T."/>
        </authorList>
    </citation>
    <scope>NUCLEOTIDE SEQUENCE [LARGE SCALE GENOMIC DNA]</scope>
    <source>
        <strain evidence="2">NBRC 15456</strain>
    </source>
</reference>
<comment type="caution">
    <text evidence="1">The sequence shown here is derived from an EMBL/GenBank/DDBJ whole genome shotgun (WGS) entry which is preliminary data.</text>
</comment>
<evidence type="ECO:0000313" key="2">
    <source>
        <dbReference type="Proteomes" id="UP000608522"/>
    </source>
</evidence>
<evidence type="ECO:0000313" key="1">
    <source>
        <dbReference type="EMBL" id="GHI74758.1"/>
    </source>
</evidence>
<accession>A0ABQ3T303</accession>
<keyword evidence="2" id="KW-1185">Reference proteome</keyword>